<reference evidence="2" key="2">
    <citation type="journal article" date="2021" name="Microbiome">
        <title>Successional dynamics and alternative stable states in a saline activated sludge microbial community over 9 years.</title>
        <authorList>
            <person name="Wang Y."/>
            <person name="Ye J."/>
            <person name="Ju F."/>
            <person name="Liu L."/>
            <person name="Boyd J.A."/>
            <person name="Deng Y."/>
            <person name="Parks D.H."/>
            <person name="Jiang X."/>
            <person name="Yin X."/>
            <person name="Woodcroft B.J."/>
            <person name="Tyson G.W."/>
            <person name="Hugenholtz P."/>
            <person name="Polz M.F."/>
            <person name="Zhang T."/>
        </authorList>
    </citation>
    <scope>NUCLEOTIDE SEQUENCE</scope>
    <source>
        <strain evidence="2">HKST-UBA02</strain>
    </source>
</reference>
<evidence type="ECO:0000313" key="3">
    <source>
        <dbReference type="Proteomes" id="UP000739538"/>
    </source>
</evidence>
<proteinExistence type="predicted"/>
<accession>A0A956NDH2</accession>
<dbReference type="EMBL" id="JAGQHS010000011">
    <property type="protein sequence ID" value="MCA9754874.1"/>
    <property type="molecule type" value="Genomic_DNA"/>
</dbReference>
<organism evidence="2 3">
    <name type="scientific">Eiseniibacteriota bacterium</name>
    <dbReference type="NCBI Taxonomy" id="2212470"/>
    <lineage>
        <taxon>Bacteria</taxon>
        <taxon>Candidatus Eiseniibacteriota</taxon>
    </lineage>
</organism>
<evidence type="ECO:0000313" key="2">
    <source>
        <dbReference type="EMBL" id="MCA9754874.1"/>
    </source>
</evidence>
<feature type="region of interest" description="Disordered" evidence="1">
    <location>
        <begin position="49"/>
        <end position="68"/>
    </location>
</feature>
<protein>
    <submittedName>
        <fullName evidence="2">Uncharacterized protein</fullName>
    </submittedName>
</protein>
<sequence>MDSTRPLLVEAMEYLAKSRRDSCAICAERNRDDAFERLTVALVPGTRYSTTPSAPLTKGDEPNELGSSSLSTDSIGFHFRFHTSTDHLVGVSAENWTPDSIAMAWSTAEPGTEFEGELELVGYPYGDGPTYLYSPSEGRVQVQCRLVSLRAIASR</sequence>
<comment type="caution">
    <text evidence="2">The sequence shown here is derived from an EMBL/GenBank/DDBJ whole genome shotgun (WGS) entry which is preliminary data.</text>
</comment>
<gene>
    <name evidence="2" type="ORF">KDA27_03660</name>
</gene>
<reference evidence="2" key="1">
    <citation type="submission" date="2020-04" db="EMBL/GenBank/DDBJ databases">
        <authorList>
            <person name="Zhang T."/>
        </authorList>
    </citation>
    <scope>NUCLEOTIDE SEQUENCE</scope>
    <source>
        <strain evidence="2">HKST-UBA02</strain>
    </source>
</reference>
<evidence type="ECO:0000256" key="1">
    <source>
        <dbReference type="SAM" id="MobiDB-lite"/>
    </source>
</evidence>
<dbReference type="Proteomes" id="UP000739538">
    <property type="component" value="Unassembled WGS sequence"/>
</dbReference>
<name>A0A956NDH2_UNCEI</name>
<dbReference type="AlphaFoldDB" id="A0A956NDH2"/>